<accession>A0A1I1E439</accession>
<dbReference type="GO" id="GO:0033178">
    <property type="term" value="C:proton-transporting two-sector ATPase complex, catalytic domain"/>
    <property type="evidence" value="ECO:0007669"/>
    <property type="project" value="InterPro"/>
</dbReference>
<dbReference type="InterPro" id="IPR022879">
    <property type="entry name" value="V-ATPase_su_B/beta"/>
</dbReference>
<evidence type="ECO:0000256" key="1">
    <source>
        <dbReference type="ARBA" id="ARBA00008936"/>
    </source>
</evidence>
<dbReference type="NCBIfam" id="TIGR01041">
    <property type="entry name" value="ATP_syn_B_arch"/>
    <property type="match status" value="1"/>
</dbReference>
<dbReference type="InterPro" id="IPR055190">
    <property type="entry name" value="ATP-synt_VA_C"/>
</dbReference>
<dbReference type="GO" id="GO:0042777">
    <property type="term" value="P:proton motive force-driven plasma membrane ATP synthesis"/>
    <property type="evidence" value="ECO:0007669"/>
    <property type="project" value="UniProtKB-UniRule"/>
</dbReference>
<gene>
    <name evidence="8" type="primary">atpB</name>
    <name evidence="12" type="ORF">SAMN05444422_10256</name>
</gene>
<keyword evidence="2 8" id="KW-0813">Transport</keyword>
<dbReference type="CDD" id="cd18118">
    <property type="entry name" value="ATP-synt_V_A-type_beta_N"/>
    <property type="match status" value="1"/>
</dbReference>
<dbReference type="NCBIfam" id="NF003235">
    <property type="entry name" value="PRK04196.1"/>
    <property type="match status" value="1"/>
</dbReference>
<dbReference type="PANTHER" id="PTHR43389">
    <property type="entry name" value="V-TYPE PROTON ATPASE SUBUNIT B"/>
    <property type="match status" value="1"/>
</dbReference>
<name>A0A1I1E439_NATHA</name>
<evidence type="ECO:0000256" key="5">
    <source>
        <dbReference type="ARBA" id="ARBA00023065"/>
    </source>
</evidence>
<dbReference type="PIRSF" id="PIRSF039114">
    <property type="entry name" value="V-ATPsynth_beta/V-ATPase_B"/>
    <property type="match status" value="1"/>
</dbReference>
<evidence type="ECO:0000259" key="11">
    <source>
        <dbReference type="Pfam" id="PF22919"/>
    </source>
</evidence>
<dbReference type="CDD" id="cd18112">
    <property type="entry name" value="ATP-synt_V_A-type_beta_C"/>
    <property type="match status" value="1"/>
</dbReference>
<evidence type="ECO:0000259" key="9">
    <source>
        <dbReference type="Pfam" id="PF00006"/>
    </source>
</evidence>
<evidence type="ECO:0000256" key="8">
    <source>
        <dbReference type="HAMAP-Rule" id="MF_00310"/>
    </source>
</evidence>
<dbReference type="HAMAP" id="MF_00310">
    <property type="entry name" value="ATP_synth_B_arch"/>
    <property type="match status" value="1"/>
</dbReference>
<protein>
    <recommendedName>
        <fullName evidence="8">A-type ATP synthase subunit B</fullName>
    </recommendedName>
</protein>
<dbReference type="InterPro" id="IPR027417">
    <property type="entry name" value="P-loop_NTPase"/>
</dbReference>
<dbReference type="GO" id="GO:0046933">
    <property type="term" value="F:proton-transporting ATP synthase activity, rotational mechanism"/>
    <property type="evidence" value="ECO:0007669"/>
    <property type="project" value="UniProtKB-UniRule"/>
</dbReference>
<dbReference type="OrthoDB" id="32941at2157"/>
<keyword evidence="3 8" id="KW-1003">Cell membrane</keyword>
<dbReference type="InterPro" id="IPR000194">
    <property type="entry name" value="ATPase_F1/V1/A1_a/bsu_nucl-bd"/>
</dbReference>
<dbReference type="SUPFAM" id="SSF47917">
    <property type="entry name" value="C-terminal domain of alpha and beta subunits of F1 ATP synthase"/>
    <property type="match status" value="1"/>
</dbReference>
<dbReference type="GO" id="GO:0005524">
    <property type="term" value="F:ATP binding"/>
    <property type="evidence" value="ECO:0007669"/>
    <property type="project" value="UniProtKB-UniRule"/>
</dbReference>
<evidence type="ECO:0000256" key="3">
    <source>
        <dbReference type="ARBA" id="ARBA00022475"/>
    </source>
</evidence>
<dbReference type="InterPro" id="IPR020003">
    <property type="entry name" value="ATPase_a/bsu_AS"/>
</dbReference>
<keyword evidence="13" id="KW-1185">Reference proteome</keyword>
<keyword evidence="5 8" id="KW-0406">Ion transport</keyword>
<keyword evidence="4 8" id="KW-0375">Hydrogen ion transport</keyword>
<feature type="domain" description="ATP synthase A/B type C-terminal" evidence="11">
    <location>
        <begin position="358"/>
        <end position="457"/>
    </location>
</feature>
<dbReference type="Proteomes" id="UP000199161">
    <property type="component" value="Unassembled WGS sequence"/>
</dbReference>
<dbReference type="InterPro" id="IPR004100">
    <property type="entry name" value="ATPase_F1/V1/A1_a/bsu_N"/>
</dbReference>
<organism evidence="12 13">
    <name type="scientific">Natronobacterium haloterrestre</name>
    <name type="common">Halobiforma haloterrestris</name>
    <dbReference type="NCBI Taxonomy" id="148448"/>
    <lineage>
        <taxon>Archaea</taxon>
        <taxon>Methanobacteriati</taxon>
        <taxon>Methanobacteriota</taxon>
        <taxon>Stenosarchaea group</taxon>
        <taxon>Halobacteria</taxon>
        <taxon>Halobacteriales</taxon>
        <taxon>Natrialbaceae</taxon>
        <taxon>Natronobacterium</taxon>
    </lineage>
</organism>
<dbReference type="CDD" id="cd01135">
    <property type="entry name" value="V_A-ATPase_B"/>
    <property type="match status" value="1"/>
</dbReference>
<evidence type="ECO:0000313" key="13">
    <source>
        <dbReference type="Proteomes" id="UP000199161"/>
    </source>
</evidence>
<keyword evidence="6 8" id="KW-0472">Membrane</keyword>
<dbReference type="InterPro" id="IPR005724">
    <property type="entry name" value="ATPase_A1-cplx_bsu"/>
</dbReference>
<keyword evidence="7 8" id="KW-0066">ATP synthesis</keyword>
<dbReference type="EMBL" id="FOKW01000002">
    <property type="protein sequence ID" value="SFB79623.1"/>
    <property type="molecule type" value="Genomic_DNA"/>
</dbReference>
<feature type="domain" description="ATPase F1/V1/A1 complex alpha/beta subunit N-terminal" evidence="10">
    <location>
        <begin position="7"/>
        <end position="72"/>
    </location>
</feature>
<reference evidence="13" key="1">
    <citation type="submission" date="2016-10" db="EMBL/GenBank/DDBJ databases">
        <authorList>
            <person name="Varghese N."/>
            <person name="Submissions S."/>
        </authorList>
    </citation>
    <scope>NUCLEOTIDE SEQUENCE [LARGE SCALE GENOMIC DNA]</scope>
    <source>
        <strain evidence="13">DSM 13078</strain>
    </source>
</reference>
<dbReference type="Pfam" id="PF02874">
    <property type="entry name" value="ATP-synt_ab_N"/>
    <property type="match status" value="1"/>
</dbReference>
<dbReference type="SUPFAM" id="SSF52540">
    <property type="entry name" value="P-loop containing nucleoside triphosphate hydrolases"/>
    <property type="match status" value="1"/>
</dbReference>
<comment type="function">
    <text evidence="8">Component of the A-type ATP synthase that produces ATP from ADP in the presence of a proton gradient across the membrane. The B chain is a regulatory subunit.</text>
</comment>
<evidence type="ECO:0000256" key="6">
    <source>
        <dbReference type="ARBA" id="ARBA00023136"/>
    </source>
</evidence>
<dbReference type="RefSeq" id="WP_089785682.1">
    <property type="nucleotide sequence ID" value="NZ_FOKW01000002.1"/>
</dbReference>
<dbReference type="Pfam" id="PF00006">
    <property type="entry name" value="ATP-synt_ab"/>
    <property type="match status" value="1"/>
</dbReference>
<evidence type="ECO:0000256" key="4">
    <source>
        <dbReference type="ARBA" id="ARBA00022781"/>
    </source>
</evidence>
<evidence type="ECO:0000256" key="2">
    <source>
        <dbReference type="ARBA" id="ARBA00022448"/>
    </source>
</evidence>
<comment type="subunit">
    <text evidence="8">Has multiple subunits with at least A(3), B(3), C, D, E, F, H, I and proteolipid K(x).</text>
</comment>
<proteinExistence type="inferred from homology"/>
<dbReference type="PANTHER" id="PTHR43389:SF4">
    <property type="entry name" value="V-TYPE PROTON ATPASE SUBUNIT B"/>
    <property type="match status" value="1"/>
</dbReference>
<evidence type="ECO:0000256" key="7">
    <source>
        <dbReference type="ARBA" id="ARBA00023310"/>
    </source>
</evidence>
<evidence type="ECO:0000259" key="10">
    <source>
        <dbReference type="Pfam" id="PF02874"/>
    </source>
</evidence>
<dbReference type="AlphaFoldDB" id="A0A1I1E439"/>
<evidence type="ECO:0000313" key="12">
    <source>
        <dbReference type="EMBL" id="SFB79623.1"/>
    </source>
</evidence>
<comment type="subcellular location">
    <subcellularLocation>
        <location evidence="8">Cell membrane</location>
        <topology evidence="8">Peripheral membrane protein</topology>
    </subcellularLocation>
</comment>
<dbReference type="PROSITE" id="PS00152">
    <property type="entry name" value="ATPASE_ALPHA_BETA"/>
    <property type="match status" value="1"/>
</dbReference>
<dbReference type="GO" id="GO:0005886">
    <property type="term" value="C:plasma membrane"/>
    <property type="evidence" value="ECO:0007669"/>
    <property type="project" value="UniProtKB-SubCell"/>
</dbReference>
<sequence>MKEYQTITEISGPLVFAEVDEPVGYDEIVEIETPQGETLRGQVLESSEGIVSIQVFEGTGGIDRNASVRFLGETMKMPVTEDLLGRVLDGSGNPIDDGPEIVPDKRQDIVGEAINPYSREYPEEFIQTGVSAIDGMNTLVRGQKLPIFSGSGLPHNELALQIARQATVPEEEEGEGDGSEFAVIFGAMGITQEEANEFMDDFERTGALERSVVFMNLADDPAVERQVTPRLALTTAEYLAFEKDYHVLVILTDMTNYCEALREIGAAREEVPGRRGYPGYMYTDLAQLYERAGRIEGKDGSVTQIPILTMPGDDDTHPIPDLTGYITEGQIMMDRDLNSQGIEPPINVLPSLSRLMDDGIGEGLTREDHGDVSDQMYAAYAEGEDLRDLVNIVGREALSERDNKFLDFADRFEAEFVQQGYDTNRDIDETLELGWDLLSTLPKEELNRIDEDLIEEHYREDALEADADEGEEAVQAD</sequence>
<comment type="similarity">
    <text evidence="1 8">Belongs to the ATPase alpha/beta chains family.</text>
</comment>
<feature type="domain" description="ATPase F1/V1/A1 complex alpha/beta subunit nucleotide-binding" evidence="9">
    <location>
        <begin position="129"/>
        <end position="353"/>
    </location>
</feature>
<dbReference type="Gene3D" id="3.40.50.12240">
    <property type="match status" value="1"/>
</dbReference>
<dbReference type="Pfam" id="PF22919">
    <property type="entry name" value="ATP-synt_VA_C"/>
    <property type="match status" value="1"/>
</dbReference>